<dbReference type="InterPro" id="IPR029058">
    <property type="entry name" value="AB_hydrolase_fold"/>
</dbReference>
<keyword evidence="3" id="KW-0442">Lipid degradation</keyword>
<dbReference type="GO" id="GO:0003847">
    <property type="term" value="F:1-alkyl-2-acetylglycerophosphocholine esterase activity"/>
    <property type="evidence" value="ECO:0007669"/>
    <property type="project" value="UniProtKB-EC"/>
</dbReference>
<evidence type="ECO:0000256" key="1">
    <source>
        <dbReference type="ARBA" id="ARBA00013201"/>
    </source>
</evidence>
<accession>A0A9N8EB39</accession>
<evidence type="ECO:0000313" key="6">
    <source>
        <dbReference type="Proteomes" id="UP001153069"/>
    </source>
</evidence>
<evidence type="ECO:0000256" key="2">
    <source>
        <dbReference type="ARBA" id="ARBA00022801"/>
    </source>
</evidence>
<dbReference type="SUPFAM" id="SSF53474">
    <property type="entry name" value="alpha/beta-Hydrolases"/>
    <property type="match status" value="1"/>
</dbReference>
<dbReference type="Proteomes" id="UP001153069">
    <property type="component" value="Unassembled WGS sequence"/>
</dbReference>
<comment type="caution">
    <text evidence="5">The sequence shown here is derived from an EMBL/GenBank/DDBJ whole genome shotgun (WGS) entry which is preliminary data.</text>
</comment>
<dbReference type="Pfam" id="PF03403">
    <property type="entry name" value="PAF-AH_p_II"/>
    <property type="match status" value="1"/>
</dbReference>
<keyword evidence="4" id="KW-0443">Lipid metabolism</keyword>
<protein>
    <recommendedName>
        <fullName evidence="1">1-alkyl-2-acetylglycerophosphocholine esterase</fullName>
        <ecNumber evidence="1">3.1.1.47</ecNumber>
    </recommendedName>
</protein>
<sequence>MLATSLLKRVLWVLRFPSFAPESGNYRVGAIQTRLPDSIACQIHYPANTTPLQPKQQDFTPYMRPQAVDGIADYSRTPASLLQFLAYRQHPCAVNAEPLQGRFPVVLFSHGLGGCMEMYTQLCQQVASHGFIVVAMEHEEGSGAYAETPLGQPILYSRPDDSPYSRQKVLNFRRPFLKQRVEETTRVLEILLNKNKNATIPPHVQKILQVADTSRGIAFLGHSFGAASLMLATRQYLDSKQQQQQQARMIPNSLSVLDPWCFSLEDDVLNQGMPTEIPTLSILSENWLTNPEVKQVDQFLQHCNTLSSWFIPKSAHASFSDAVSWLPRVVGRKLYLCHKQEQKHKTVPTAAKACVDHIQSALLAAGDNNNYQPPQASEFLQEYKTPQILRKVPSKVVANTAN</sequence>
<dbReference type="AlphaFoldDB" id="A0A9N8EB39"/>
<dbReference type="PANTHER" id="PTHR10272:SF0">
    <property type="entry name" value="PLATELET-ACTIVATING FACTOR ACETYLHYDROLASE"/>
    <property type="match status" value="1"/>
</dbReference>
<evidence type="ECO:0000313" key="5">
    <source>
        <dbReference type="EMBL" id="CAB9517044.1"/>
    </source>
</evidence>
<evidence type="ECO:0000256" key="4">
    <source>
        <dbReference type="ARBA" id="ARBA00023098"/>
    </source>
</evidence>
<dbReference type="EMBL" id="CAICTM010000825">
    <property type="protein sequence ID" value="CAB9517044.1"/>
    <property type="molecule type" value="Genomic_DNA"/>
</dbReference>
<dbReference type="GO" id="GO:0016042">
    <property type="term" value="P:lipid catabolic process"/>
    <property type="evidence" value="ECO:0007669"/>
    <property type="project" value="UniProtKB-KW"/>
</dbReference>
<dbReference type="PANTHER" id="PTHR10272">
    <property type="entry name" value="PLATELET-ACTIVATING FACTOR ACETYLHYDROLASE"/>
    <property type="match status" value="1"/>
</dbReference>
<dbReference type="EC" id="3.1.1.47" evidence="1"/>
<dbReference type="Gene3D" id="3.40.50.1820">
    <property type="entry name" value="alpha/beta hydrolase"/>
    <property type="match status" value="1"/>
</dbReference>
<name>A0A9N8EB39_9STRA</name>
<keyword evidence="2" id="KW-0378">Hydrolase</keyword>
<proteinExistence type="predicted"/>
<organism evidence="5 6">
    <name type="scientific">Seminavis robusta</name>
    <dbReference type="NCBI Taxonomy" id="568900"/>
    <lineage>
        <taxon>Eukaryota</taxon>
        <taxon>Sar</taxon>
        <taxon>Stramenopiles</taxon>
        <taxon>Ochrophyta</taxon>
        <taxon>Bacillariophyta</taxon>
        <taxon>Bacillariophyceae</taxon>
        <taxon>Bacillariophycidae</taxon>
        <taxon>Naviculales</taxon>
        <taxon>Naviculaceae</taxon>
        <taxon>Seminavis</taxon>
    </lineage>
</organism>
<keyword evidence="6" id="KW-1185">Reference proteome</keyword>
<evidence type="ECO:0000256" key="3">
    <source>
        <dbReference type="ARBA" id="ARBA00022963"/>
    </source>
</evidence>
<reference evidence="5" key="1">
    <citation type="submission" date="2020-06" db="EMBL/GenBank/DDBJ databases">
        <authorList>
            <consortium name="Plant Systems Biology data submission"/>
        </authorList>
    </citation>
    <scope>NUCLEOTIDE SEQUENCE</scope>
    <source>
        <strain evidence="5">D6</strain>
    </source>
</reference>
<dbReference type="OrthoDB" id="2363873at2759"/>
<gene>
    <name evidence="5" type="ORF">SEMRO_826_G207760.1</name>
</gene>